<gene>
    <name evidence="4" type="ORF">CJ305_02125</name>
</gene>
<organism evidence="4 5">
    <name type="scientific">Leeuwenhoekiella nanhaiensis</name>
    <dbReference type="NCBI Taxonomy" id="1655491"/>
    <lineage>
        <taxon>Bacteria</taxon>
        <taxon>Pseudomonadati</taxon>
        <taxon>Bacteroidota</taxon>
        <taxon>Flavobacteriia</taxon>
        <taxon>Flavobacteriales</taxon>
        <taxon>Flavobacteriaceae</taxon>
        <taxon>Leeuwenhoekiella</taxon>
    </lineage>
</organism>
<sequence length="945" mass="105226">MYKFWAFGLYLLGVSFAQGQEFRIRGSVKDATTAAGIPEVRVQLNGTSIETTTDASGSFELTGELPAGDYNLNFSASGYLSLQLPVALNPGSSIELDYIPLEIDLAEANQNLTLISLSDLQLNNEEQRDDILSPLLSATNDAFGNAAAFDFSSTFFRPRGIDSQYSSVLINGIKLNKLSTGRPQWSNWGGLNDVMRNREFTPGIAPGDYSFGGPAGTLHFDMNATALGRGGRISYAQANRSYTGRIMASYNSGLSQNGWAYSILASRRFGNEGYIEGTLYDANSLFTAVEKQLSEKHSLNLTAIYTPNRRGRSTALTQEVLDLKGNQYNPNWGYQDGKLRNARLREIDEPLVILSHHWKFSSRNTLTTSVAYQWGKTSNSRIDNTGSTLVKTEDGTETFLGGARNPAPNYYQNLPGYFLRFPNPTAANYQNAYLAREAFVGDGQLDWGALYHANRVASETGLNAVYAIQNDVNQDQMLQIASILNTDLSQKLKLTARLSATRLKSENYAELDDLLGGSVWLDIDSFAEDDATTGGDLAQSDLQNRNRLVQEGDRYKYNYRILASELQAFVQLQATLKRIDAYAAIELQQTRYQREGLYENGYYPGKRSLGKSDAVDFSTPSAKGGLTYKFSGKHFALLNAGLLTQPLPYATVFTNARQNNDILDEPSAEQITNLDLSYIYRSPSLKLRLTGYLVDFKQGSELSFFYTGSLQSPQIEQGNALVQEITSGINRRNLGAEFGVEFKALPTLTFKAVAAYGNYQYTSDPQVYYTTTLAQQPIVFGDGNVKLKNYHVAGGPEQAYQLGFDYRDPDFWWLGASFNRFAQAYIDVSYLRRSGAFSTDFDGLPFNDYDPAQARVLLQQEKIPPYNLVNLVGGKSWRVKDYTIGFFGLVNNLLNTSYKTGGFEDSRVGDYRSLLEESNRELPLFGNRYFTGYGTTFYVNVYVRF</sequence>
<dbReference type="Pfam" id="PF13715">
    <property type="entry name" value="CarbopepD_reg_2"/>
    <property type="match status" value="1"/>
</dbReference>
<dbReference type="Proteomes" id="UP000229433">
    <property type="component" value="Unassembled WGS sequence"/>
</dbReference>
<dbReference type="GO" id="GO:0009279">
    <property type="term" value="C:cell outer membrane"/>
    <property type="evidence" value="ECO:0007669"/>
    <property type="project" value="UniProtKB-SubCell"/>
</dbReference>
<dbReference type="SUPFAM" id="SSF56935">
    <property type="entry name" value="Porins"/>
    <property type="match status" value="1"/>
</dbReference>
<dbReference type="AlphaFoldDB" id="A0A2G1VWB3"/>
<comment type="subcellular location">
    <subcellularLocation>
        <location evidence="1">Cell outer membrane</location>
    </subcellularLocation>
</comment>
<comment type="caution">
    <text evidence="4">The sequence shown here is derived from an EMBL/GenBank/DDBJ whole genome shotgun (WGS) entry which is preliminary data.</text>
</comment>
<accession>A0A2G1VWB3</accession>
<protein>
    <submittedName>
        <fullName evidence="4">TonB-dependent receptor</fullName>
    </submittedName>
</protein>
<evidence type="ECO:0000256" key="2">
    <source>
        <dbReference type="ARBA" id="ARBA00023136"/>
    </source>
</evidence>
<dbReference type="InterPro" id="IPR008969">
    <property type="entry name" value="CarboxyPept-like_regulatory"/>
</dbReference>
<reference evidence="4 5" key="1">
    <citation type="submission" date="2017-08" db="EMBL/GenBank/DDBJ databases">
        <title>The whole genome shortgun sequences of strain Leeuwenhoekiella nanhaiensis G18 from the South China Sea.</title>
        <authorList>
            <person name="Liu Q."/>
        </authorList>
    </citation>
    <scope>NUCLEOTIDE SEQUENCE [LARGE SCALE GENOMIC DNA]</scope>
    <source>
        <strain evidence="4 5">G18</strain>
    </source>
</reference>
<dbReference type="OrthoDB" id="1453181at2"/>
<evidence type="ECO:0000256" key="1">
    <source>
        <dbReference type="ARBA" id="ARBA00004442"/>
    </source>
</evidence>
<dbReference type="RefSeq" id="WP_099644584.1">
    <property type="nucleotide sequence ID" value="NZ_KZ319287.1"/>
</dbReference>
<dbReference type="SUPFAM" id="SSF49464">
    <property type="entry name" value="Carboxypeptidase regulatory domain-like"/>
    <property type="match status" value="1"/>
</dbReference>
<keyword evidence="3" id="KW-0998">Cell outer membrane</keyword>
<name>A0A2G1VWB3_9FLAO</name>
<dbReference type="EMBL" id="NQXA01000001">
    <property type="protein sequence ID" value="PHQ31045.1"/>
    <property type="molecule type" value="Genomic_DNA"/>
</dbReference>
<dbReference type="Gene3D" id="2.40.170.20">
    <property type="entry name" value="TonB-dependent receptor, beta-barrel domain"/>
    <property type="match status" value="1"/>
</dbReference>
<evidence type="ECO:0000313" key="5">
    <source>
        <dbReference type="Proteomes" id="UP000229433"/>
    </source>
</evidence>
<dbReference type="InterPro" id="IPR036942">
    <property type="entry name" value="Beta-barrel_TonB_sf"/>
</dbReference>
<keyword evidence="2" id="KW-0472">Membrane</keyword>
<keyword evidence="4" id="KW-0675">Receptor</keyword>
<evidence type="ECO:0000256" key="3">
    <source>
        <dbReference type="ARBA" id="ARBA00023237"/>
    </source>
</evidence>
<dbReference type="Gene3D" id="2.60.40.1120">
    <property type="entry name" value="Carboxypeptidase-like, regulatory domain"/>
    <property type="match status" value="1"/>
</dbReference>
<evidence type="ECO:0000313" key="4">
    <source>
        <dbReference type="EMBL" id="PHQ31045.1"/>
    </source>
</evidence>
<proteinExistence type="predicted"/>
<keyword evidence="5" id="KW-1185">Reference proteome</keyword>